<dbReference type="InterPro" id="IPR032710">
    <property type="entry name" value="NTF2-like_dom_sf"/>
</dbReference>
<gene>
    <name evidence="8" type="ORF">AB8O55_07255</name>
</gene>
<evidence type="ECO:0000256" key="5">
    <source>
        <dbReference type="ARBA" id="ARBA00023163"/>
    </source>
</evidence>
<keyword evidence="5" id="KW-0804">Transcription</keyword>
<evidence type="ECO:0000256" key="1">
    <source>
        <dbReference type="ARBA" id="ARBA00010641"/>
    </source>
</evidence>
<dbReference type="NCBIfam" id="TIGR02937">
    <property type="entry name" value="sigma70-ECF"/>
    <property type="match status" value="1"/>
</dbReference>
<keyword evidence="9" id="KW-1185">Reference proteome</keyword>
<dbReference type="InterPro" id="IPR036388">
    <property type="entry name" value="WH-like_DNA-bd_sf"/>
</dbReference>
<dbReference type="SUPFAM" id="SSF54427">
    <property type="entry name" value="NTF2-like"/>
    <property type="match status" value="1"/>
</dbReference>
<dbReference type="InterPro" id="IPR013249">
    <property type="entry name" value="RNA_pol_sigma70_r4_t2"/>
</dbReference>
<dbReference type="Gene3D" id="1.10.10.10">
    <property type="entry name" value="Winged helix-like DNA-binding domain superfamily/Winged helix DNA-binding domain"/>
    <property type="match status" value="1"/>
</dbReference>
<accession>A0ABV4CH80</accession>
<protein>
    <submittedName>
        <fullName evidence="8">Sigma-70 family RNA polymerase sigma factor</fullName>
    </submittedName>
</protein>
<dbReference type="EMBL" id="JBGEHV010000009">
    <property type="protein sequence ID" value="MEY8039191.1"/>
    <property type="molecule type" value="Genomic_DNA"/>
</dbReference>
<keyword evidence="4" id="KW-0731">Sigma factor</keyword>
<dbReference type="Gene3D" id="1.10.1740.10">
    <property type="match status" value="1"/>
</dbReference>
<dbReference type="Pfam" id="PF04542">
    <property type="entry name" value="Sigma70_r2"/>
    <property type="match status" value="1"/>
</dbReference>
<evidence type="ECO:0000259" key="7">
    <source>
        <dbReference type="Pfam" id="PF08281"/>
    </source>
</evidence>
<evidence type="ECO:0000256" key="4">
    <source>
        <dbReference type="ARBA" id="ARBA00023082"/>
    </source>
</evidence>
<dbReference type="Pfam" id="PF08281">
    <property type="entry name" value="Sigma70_r4_2"/>
    <property type="match status" value="1"/>
</dbReference>
<dbReference type="RefSeq" id="WP_345364689.1">
    <property type="nucleotide sequence ID" value="NZ_BAABII010000012.1"/>
</dbReference>
<evidence type="ECO:0000256" key="2">
    <source>
        <dbReference type="ARBA" id="ARBA00011344"/>
    </source>
</evidence>
<dbReference type="InterPro" id="IPR014284">
    <property type="entry name" value="RNA_pol_sigma-70_dom"/>
</dbReference>
<comment type="similarity">
    <text evidence="1">Belongs to the sigma-70 factor family. ECF subfamily.</text>
</comment>
<dbReference type="PANTHER" id="PTHR30173">
    <property type="entry name" value="SIGMA 19 FACTOR"/>
    <property type="match status" value="1"/>
</dbReference>
<sequence>MGSIEEFEAARPRLLSLAHRMLGSAHDAEDAVQTTWLRAQAAPRDGLDNPDAWLTTITTRVCLDQLRARRRRGEVAPLAAELPAAQLAADEDFLRREDVSRALLVLLARLPPAQRVAYVLHDLFAVPFGQVAAILGTTPGNAKKLASRARARIGGGEEVPGASSQHREVVAAFLSAARGGDLHRMVALLAPDCVRTADAALLPPGAATTVTGAVAIAAETGLFADRIRASAPMRLDGRAVDVIAPGGHPLAAIEVATRGTRISRITITRIGAADVLAAA</sequence>
<evidence type="ECO:0000313" key="9">
    <source>
        <dbReference type="Proteomes" id="UP001564626"/>
    </source>
</evidence>
<dbReference type="SUPFAM" id="SSF88659">
    <property type="entry name" value="Sigma3 and sigma4 domains of RNA polymerase sigma factors"/>
    <property type="match status" value="1"/>
</dbReference>
<name>A0ABV4CH80_9PSEU</name>
<dbReference type="Gene3D" id="3.10.450.50">
    <property type="match status" value="1"/>
</dbReference>
<dbReference type="Proteomes" id="UP001564626">
    <property type="component" value="Unassembled WGS sequence"/>
</dbReference>
<dbReference type="InterPro" id="IPR013325">
    <property type="entry name" value="RNA_pol_sigma_r2"/>
</dbReference>
<feature type="domain" description="RNA polymerase sigma-70 region 2" evidence="6">
    <location>
        <begin position="7"/>
        <end position="72"/>
    </location>
</feature>
<organism evidence="8 9">
    <name type="scientific">Saccharopolyspora cebuensis</name>
    <dbReference type="NCBI Taxonomy" id="418759"/>
    <lineage>
        <taxon>Bacteria</taxon>
        <taxon>Bacillati</taxon>
        <taxon>Actinomycetota</taxon>
        <taxon>Actinomycetes</taxon>
        <taxon>Pseudonocardiales</taxon>
        <taxon>Pseudonocardiaceae</taxon>
        <taxon>Saccharopolyspora</taxon>
    </lineage>
</organism>
<dbReference type="InterPro" id="IPR013324">
    <property type="entry name" value="RNA_pol_sigma_r3/r4-like"/>
</dbReference>
<dbReference type="SUPFAM" id="SSF88946">
    <property type="entry name" value="Sigma2 domain of RNA polymerase sigma factors"/>
    <property type="match status" value="1"/>
</dbReference>
<dbReference type="PANTHER" id="PTHR30173:SF43">
    <property type="entry name" value="ECF RNA POLYMERASE SIGMA FACTOR SIGI-RELATED"/>
    <property type="match status" value="1"/>
</dbReference>
<dbReference type="InterPro" id="IPR052704">
    <property type="entry name" value="ECF_Sigma-70_Domain"/>
</dbReference>
<evidence type="ECO:0000259" key="6">
    <source>
        <dbReference type="Pfam" id="PF04542"/>
    </source>
</evidence>
<reference evidence="8 9" key="1">
    <citation type="submission" date="2024-08" db="EMBL/GenBank/DDBJ databases">
        <title>Genome mining of Saccharopolyspora cebuensis PGLac3 from Nigerian medicinal plant.</title>
        <authorList>
            <person name="Ezeobiora C.E."/>
            <person name="Igbokwe N.H."/>
            <person name="Amin D.H."/>
            <person name="Mendie U.E."/>
        </authorList>
    </citation>
    <scope>NUCLEOTIDE SEQUENCE [LARGE SCALE GENOMIC DNA]</scope>
    <source>
        <strain evidence="8 9">PGLac3</strain>
    </source>
</reference>
<evidence type="ECO:0000256" key="3">
    <source>
        <dbReference type="ARBA" id="ARBA00023015"/>
    </source>
</evidence>
<feature type="domain" description="RNA polymerase sigma factor 70 region 4 type 2" evidence="7">
    <location>
        <begin position="101"/>
        <end position="153"/>
    </location>
</feature>
<evidence type="ECO:0000313" key="8">
    <source>
        <dbReference type="EMBL" id="MEY8039191.1"/>
    </source>
</evidence>
<comment type="caution">
    <text evidence="8">The sequence shown here is derived from an EMBL/GenBank/DDBJ whole genome shotgun (WGS) entry which is preliminary data.</text>
</comment>
<comment type="subunit">
    <text evidence="2">Interacts transiently with the RNA polymerase catalytic core formed by RpoA, RpoB, RpoC and RpoZ (2 alpha, 1 beta, 1 beta' and 1 omega subunit) to form the RNA polymerase holoenzyme that can initiate transcription.</text>
</comment>
<keyword evidence="3" id="KW-0805">Transcription regulation</keyword>
<dbReference type="InterPro" id="IPR007627">
    <property type="entry name" value="RNA_pol_sigma70_r2"/>
</dbReference>
<proteinExistence type="inferred from homology"/>